<dbReference type="AlphaFoldDB" id="X7EJY6"/>
<dbReference type="RefSeq" id="WP_037260293.1">
    <property type="nucleotide sequence ID" value="NZ_JALZ01000005.1"/>
</dbReference>
<evidence type="ECO:0000313" key="3">
    <source>
        <dbReference type="Proteomes" id="UP000022447"/>
    </source>
</evidence>
<dbReference type="Proteomes" id="UP000022447">
    <property type="component" value="Unassembled WGS sequence"/>
</dbReference>
<dbReference type="Gene3D" id="3.30.70.120">
    <property type="match status" value="1"/>
</dbReference>
<dbReference type="InterPro" id="IPR011322">
    <property type="entry name" value="N-reg_PII-like_a/b"/>
</dbReference>
<comment type="caution">
    <text evidence="2">The sequence shown here is derived from an EMBL/GenBank/DDBJ whole genome shotgun (WGS) entry which is preliminary data.</text>
</comment>
<evidence type="ECO:0000313" key="2">
    <source>
        <dbReference type="EMBL" id="ETX15448.1"/>
    </source>
</evidence>
<name>X7EJY6_9RHOB</name>
<gene>
    <name evidence="2" type="ORF">OCH239_16640</name>
</gene>
<dbReference type="STRING" id="1449350.OCH239_16640"/>
<dbReference type="EMBL" id="JALZ01000005">
    <property type="protein sequence ID" value="ETX15448.1"/>
    <property type="molecule type" value="Genomic_DNA"/>
</dbReference>
<accession>X7EJY6</accession>
<dbReference type="PANTHER" id="PTHR23419">
    <property type="entry name" value="DIVALENT CATION TOLERANCE CUTA-RELATED"/>
    <property type="match status" value="1"/>
</dbReference>
<keyword evidence="3" id="KW-1185">Reference proteome</keyword>
<proteinExistence type="inferred from homology"/>
<dbReference type="eggNOG" id="COG1324">
    <property type="taxonomic scope" value="Bacteria"/>
</dbReference>
<dbReference type="SUPFAM" id="SSF54913">
    <property type="entry name" value="GlnB-like"/>
    <property type="match status" value="1"/>
</dbReference>
<comment type="similarity">
    <text evidence="1">Belongs to the CutA family.</text>
</comment>
<dbReference type="OrthoDB" id="37622at2"/>
<dbReference type="Pfam" id="PF03091">
    <property type="entry name" value="CutA1"/>
    <property type="match status" value="1"/>
</dbReference>
<dbReference type="InterPro" id="IPR015867">
    <property type="entry name" value="N-reg_PII/ATP_PRibTrfase_C"/>
</dbReference>
<organism evidence="2 3">
    <name type="scientific">Roseivivax halodurans JCM 10272</name>
    <dbReference type="NCBI Taxonomy" id="1449350"/>
    <lineage>
        <taxon>Bacteria</taxon>
        <taxon>Pseudomonadati</taxon>
        <taxon>Pseudomonadota</taxon>
        <taxon>Alphaproteobacteria</taxon>
        <taxon>Rhodobacterales</taxon>
        <taxon>Roseobacteraceae</taxon>
        <taxon>Roseivivax</taxon>
    </lineage>
</organism>
<dbReference type="GO" id="GO:0010038">
    <property type="term" value="P:response to metal ion"/>
    <property type="evidence" value="ECO:0007669"/>
    <property type="project" value="InterPro"/>
</dbReference>
<evidence type="ECO:0000256" key="1">
    <source>
        <dbReference type="ARBA" id="ARBA00010169"/>
    </source>
</evidence>
<dbReference type="PANTHER" id="PTHR23419:SF8">
    <property type="entry name" value="FI09726P"/>
    <property type="match status" value="1"/>
</dbReference>
<reference evidence="2 3" key="1">
    <citation type="submission" date="2014-01" db="EMBL/GenBank/DDBJ databases">
        <title>Roseivivax halodurans JCM 10272 Genome Sequencing.</title>
        <authorList>
            <person name="Lai Q."/>
            <person name="Li G."/>
            <person name="Shao Z."/>
        </authorList>
    </citation>
    <scope>NUCLEOTIDE SEQUENCE [LARGE SCALE GENOMIC DNA]</scope>
    <source>
        <strain evidence="2 3">JCM 10272</strain>
    </source>
</reference>
<dbReference type="GO" id="GO:0005507">
    <property type="term" value="F:copper ion binding"/>
    <property type="evidence" value="ECO:0007669"/>
    <property type="project" value="TreeGrafter"/>
</dbReference>
<dbReference type="InterPro" id="IPR004323">
    <property type="entry name" value="Ion_tolerance_CutA"/>
</dbReference>
<sequence length="111" mass="12385">MTLAVFTTLDDHKAAREIARTAVDRGLAACVQINEVTSIYSWKGKVEEGKEWRLLFKTSDSAYEGLTHLILGEHPYDEPALWAYRIEGGSKSYLNWIDLETEPDGSDPGPA</sequence>
<protein>
    <submittedName>
        <fullName evidence="2">Cytochrome C biogenesis protein CcdA</fullName>
    </submittedName>
</protein>